<evidence type="ECO:0000256" key="1">
    <source>
        <dbReference type="SAM" id="Coils"/>
    </source>
</evidence>
<dbReference type="AlphaFoldDB" id="S3HNG8"/>
<keyword evidence="2" id="KW-0812">Transmembrane</keyword>
<comment type="caution">
    <text evidence="3">The sequence shown here is derived from an EMBL/GenBank/DDBJ whole genome shotgun (WGS) entry which is preliminary data.</text>
</comment>
<keyword evidence="4" id="KW-1185">Reference proteome</keyword>
<keyword evidence="2" id="KW-1133">Transmembrane helix</keyword>
<reference evidence="3 4" key="1">
    <citation type="journal article" date="2012" name="J. Bacteriol.">
        <title>Genome sequence of Rhizobium grahamii CCGE502, a broad-host-range symbiont with low nodulation competitiveness in Phaseolus vulgaris.</title>
        <authorList>
            <person name="Althabegoiti M.J."/>
            <person name="Lozano L."/>
            <person name="Torres-Tejerizo G."/>
            <person name="Ormeno-Orrillo E."/>
            <person name="Rogel M.A."/>
            <person name="Gonzalez V."/>
            <person name="Martinez-Romero E."/>
        </authorList>
    </citation>
    <scope>NUCLEOTIDE SEQUENCE [LARGE SCALE GENOMIC DNA]</scope>
    <source>
        <strain evidence="3 4">CCGE 502</strain>
    </source>
</reference>
<evidence type="ECO:0000256" key="2">
    <source>
        <dbReference type="SAM" id="Phobius"/>
    </source>
</evidence>
<keyword evidence="1" id="KW-0175">Coiled coil</keyword>
<accession>S3HNG8</accession>
<evidence type="ECO:0008006" key="5">
    <source>
        <dbReference type="Google" id="ProtNLM"/>
    </source>
</evidence>
<dbReference type="STRING" id="990285.RGCCGE502_05185"/>
<name>S3HNG8_9HYPH</name>
<sequence>MEKLADLPAPALITFGATLALIFAFRYLGIISADKAGPSSATVASVIVDPTALMSATAAVKHLAEVMTDGQEEAKNNAHMLCRRIEGLANEVEDLTSAIRDIRVDLARLAK</sequence>
<dbReference type="HOGENOM" id="CLU_2156318_0_0_5"/>
<feature type="transmembrane region" description="Helical" evidence="2">
    <location>
        <begin position="12"/>
        <end position="29"/>
    </location>
</feature>
<proteinExistence type="predicted"/>
<feature type="coiled-coil region" evidence="1">
    <location>
        <begin position="71"/>
        <end position="105"/>
    </location>
</feature>
<gene>
    <name evidence="3" type="ORF">RGCCGE502_05185</name>
</gene>
<organism evidence="3 4">
    <name type="scientific">Rhizobium grahamii CCGE 502</name>
    <dbReference type="NCBI Taxonomy" id="990285"/>
    <lineage>
        <taxon>Bacteria</taxon>
        <taxon>Pseudomonadati</taxon>
        <taxon>Pseudomonadota</taxon>
        <taxon>Alphaproteobacteria</taxon>
        <taxon>Hyphomicrobiales</taxon>
        <taxon>Rhizobiaceae</taxon>
        <taxon>Rhizobium/Agrobacterium group</taxon>
        <taxon>Rhizobium</taxon>
    </lineage>
</organism>
<keyword evidence="2" id="KW-0472">Membrane</keyword>
<evidence type="ECO:0000313" key="3">
    <source>
        <dbReference type="EMBL" id="EPE99550.1"/>
    </source>
</evidence>
<protein>
    <recommendedName>
        <fullName evidence="5">Transmembrane protein</fullName>
    </recommendedName>
</protein>
<dbReference type="eggNOG" id="ENOG503148Y">
    <property type="taxonomic scope" value="Bacteria"/>
</dbReference>
<dbReference type="Proteomes" id="UP000014411">
    <property type="component" value="Unassembled WGS sequence"/>
</dbReference>
<evidence type="ECO:0000313" key="4">
    <source>
        <dbReference type="Proteomes" id="UP000014411"/>
    </source>
</evidence>
<dbReference type="RefSeq" id="WP_016553110.1">
    <property type="nucleotide sequence ID" value="NZ_AEYE02000005.1"/>
</dbReference>
<dbReference type="EMBL" id="AEYE02000005">
    <property type="protein sequence ID" value="EPE99550.1"/>
    <property type="molecule type" value="Genomic_DNA"/>
</dbReference>